<dbReference type="Gene3D" id="3.30.160.60">
    <property type="entry name" value="Classic Zinc Finger"/>
    <property type="match status" value="1"/>
</dbReference>
<dbReference type="AlphaFoldDB" id="A0AAD1U1B7"/>
<evidence type="ECO:0008006" key="5">
    <source>
        <dbReference type="Google" id="ProtNLM"/>
    </source>
</evidence>
<feature type="compositionally biased region" description="Basic and acidic residues" evidence="2">
    <location>
        <begin position="100"/>
        <end position="113"/>
    </location>
</feature>
<sequence length="597" mass="68027">MKQAMKDLTTTPMKGSNSKFKPRQGLSKSPIVTSRGADNFSMTPLAVKSRKAKKFYKSPYAPLQKSISRQSLAKMQGKIHKIGHSWSHMNLTQKCSPSLKSRDSECKTPSDRKSYRADLGLSRTLCPGYEAPSQNGEVNTCKKHADKPVKGYCRKSNNLLCVKCIVESTQKQFDYVSLSKAYSEQQQYLRNKIIKVVKSKENLFAKSKNIPNALEEIDKLHKTAISQAESFYSTILNEIKARKTQTLEDLEKSCVEYKKQLEIDQGKLKKVCNVLEVCEKQPTDSDRSLSIINFLLKRKELDNCIKSHTEVLEKDIFGNKGKIMFSFKREKFGLLHFIRNEFKEKKDEIVINNSPCLSKAKACGKVYNHSDRKSNNFKETRNSKMKYSQFNTSKGYLSSENTTYPGQRNSSSNSRGTTIVKEFSSRLMAPTKSSEMRASKTKKYDPDRCKKSDLRDNSSMLIEKICDNLSESQDTPVISFHSPDTSDSQTQPEQDSTPIVSASAEIYHIPDSQHFVEYESPEVKQTPKGNKSINLLQNPYENVCSQRPQNPREFMILKKNQRCHKLSHIPKAAEELLQNPIQKKSKFGQKKKCTSLN</sequence>
<feature type="compositionally biased region" description="Basic and acidic residues" evidence="2">
    <location>
        <begin position="434"/>
        <end position="453"/>
    </location>
</feature>
<protein>
    <recommendedName>
        <fullName evidence="5">B box-type domain-containing protein</fullName>
    </recommendedName>
</protein>
<feature type="region of interest" description="Disordered" evidence="2">
    <location>
        <begin position="474"/>
        <end position="495"/>
    </location>
</feature>
<reference evidence="3" key="1">
    <citation type="submission" date="2023-07" db="EMBL/GenBank/DDBJ databases">
        <authorList>
            <consortium name="AG Swart"/>
            <person name="Singh M."/>
            <person name="Singh A."/>
            <person name="Seah K."/>
            <person name="Emmerich C."/>
        </authorList>
    </citation>
    <scope>NUCLEOTIDE SEQUENCE</scope>
    <source>
        <strain evidence="3">DP1</strain>
    </source>
</reference>
<proteinExistence type="predicted"/>
<evidence type="ECO:0000256" key="2">
    <source>
        <dbReference type="SAM" id="MobiDB-lite"/>
    </source>
</evidence>
<keyword evidence="4" id="KW-1185">Reference proteome</keyword>
<dbReference type="Proteomes" id="UP001295684">
    <property type="component" value="Unassembled WGS sequence"/>
</dbReference>
<feature type="region of interest" description="Disordered" evidence="2">
    <location>
        <begin position="1"/>
        <end position="35"/>
    </location>
</feature>
<evidence type="ECO:0000256" key="1">
    <source>
        <dbReference type="SAM" id="Coils"/>
    </source>
</evidence>
<feature type="compositionally biased region" description="Polar residues" evidence="2">
    <location>
        <begin position="8"/>
        <end position="19"/>
    </location>
</feature>
<name>A0AAD1U1B7_EUPCR</name>
<evidence type="ECO:0000313" key="3">
    <source>
        <dbReference type="EMBL" id="CAI2360160.1"/>
    </source>
</evidence>
<keyword evidence="1" id="KW-0175">Coiled coil</keyword>
<feature type="region of interest" description="Disordered" evidence="2">
    <location>
        <begin position="427"/>
        <end position="453"/>
    </location>
</feature>
<feature type="coiled-coil region" evidence="1">
    <location>
        <begin position="240"/>
        <end position="267"/>
    </location>
</feature>
<accession>A0AAD1U1B7</accession>
<comment type="caution">
    <text evidence="3">The sequence shown here is derived from an EMBL/GenBank/DDBJ whole genome shotgun (WGS) entry which is preliminary data.</text>
</comment>
<gene>
    <name evidence="3" type="ORF">ECRASSUSDP1_LOCUS1458</name>
</gene>
<organism evidence="3 4">
    <name type="scientific">Euplotes crassus</name>
    <dbReference type="NCBI Taxonomy" id="5936"/>
    <lineage>
        <taxon>Eukaryota</taxon>
        <taxon>Sar</taxon>
        <taxon>Alveolata</taxon>
        <taxon>Ciliophora</taxon>
        <taxon>Intramacronucleata</taxon>
        <taxon>Spirotrichea</taxon>
        <taxon>Hypotrichia</taxon>
        <taxon>Euplotida</taxon>
        <taxon>Euplotidae</taxon>
        <taxon>Moneuplotes</taxon>
    </lineage>
</organism>
<feature type="region of interest" description="Disordered" evidence="2">
    <location>
        <begin position="93"/>
        <end position="113"/>
    </location>
</feature>
<dbReference type="EMBL" id="CAMPGE010001376">
    <property type="protein sequence ID" value="CAI2360160.1"/>
    <property type="molecule type" value="Genomic_DNA"/>
</dbReference>
<evidence type="ECO:0000313" key="4">
    <source>
        <dbReference type="Proteomes" id="UP001295684"/>
    </source>
</evidence>
<dbReference type="SUPFAM" id="SSF57845">
    <property type="entry name" value="B-box zinc-binding domain"/>
    <property type="match status" value="1"/>
</dbReference>